<dbReference type="InterPro" id="IPR012338">
    <property type="entry name" value="Beta-lactam/transpept-like"/>
</dbReference>
<feature type="chain" id="PRO_5013074198" evidence="1">
    <location>
        <begin position="24"/>
        <end position="385"/>
    </location>
</feature>
<dbReference type="RefSeq" id="WP_086436031.1">
    <property type="nucleotide sequence ID" value="NZ_FXWG01000001.1"/>
</dbReference>
<feature type="domain" description="Beta-lactamase-related" evidence="2">
    <location>
        <begin position="45"/>
        <end position="357"/>
    </location>
</feature>
<keyword evidence="1" id="KW-0732">Signal</keyword>
<evidence type="ECO:0000256" key="1">
    <source>
        <dbReference type="SAM" id="SignalP"/>
    </source>
</evidence>
<protein>
    <submittedName>
        <fullName evidence="3">CubicO group peptidase, beta-lactamase class C family</fullName>
    </submittedName>
</protein>
<dbReference type="EMBL" id="FXWG01000001">
    <property type="protein sequence ID" value="SMQ57690.1"/>
    <property type="molecule type" value="Genomic_DNA"/>
</dbReference>
<evidence type="ECO:0000313" key="3">
    <source>
        <dbReference type="EMBL" id="SMQ57690.1"/>
    </source>
</evidence>
<proteinExistence type="predicted"/>
<dbReference type="Pfam" id="PF00144">
    <property type="entry name" value="Beta-lactamase"/>
    <property type="match status" value="1"/>
</dbReference>
<dbReference type="Proteomes" id="UP000194420">
    <property type="component" value="Unassembled WGS sequence"/>
</dbReference>
<dbReference type="PANTHER" id="PTHR46825">
    <property type="entry name" value="D-ALANYL-D-ALANINE-CARBOXYPEPTIDASE/ENDOPEPTIDASE AMPH"/>
    <property type="match status" value="1"/>
</dbReference>
<dbReference type="OrthoDB" id="119951at2"/>
<dbReference type="AlphaFoldDB" id="A0A1Y6E9T3"/>
<evidence type="ECO:0000259" key="2">
    <source>
        <dbReference type="Pfam" id="PF00144"/>
    </source>
</evidence>
<dbReference type="SUPFAM" id="SSF56601">
    <property type="entry name" value="beta-lactamase/transpeptidase-like"/>
    <property type="match status" value="1"/>
</dbReference>
<organism evidence="3 4">
    <name type="scientific">Altererythrobacter xiamenensis</name>
    <dbReference type="NCBI Taxonomy" id="1316679"/>
    <lineage>
        <taxon>Bacteria</taxon>
        <taxon>Pseudomonadati</taxon>
        <taxon>Pseudomonadota</taxon>
        <taxon>Alphaproteobacteria</taxon>
        <taxon>Sphingomonadales</taxon>
        <taxon>Erythrobacteraceae</taxon>
        <taxon>Altererythrobacter</taxon>
    </lineage>
</organism>
<evidence type="ECO:0000313" key="4">
    <source>
        <dbReference type="Proteomes" id="UP000194420"/>
    </source>
</evidence>
<name>A0A1Y6E9T3_9SPHN</name>
<dbReference type="PANTHER" id="PTHR46825:SF9">
    <property type="entry name" value="BETA-LACTAMASE-RELATED DOMAIN-CONTAINING PROTEIN"/>
    <property type="match status" value="1"/>
</dbReference>
<accession>A0A1Y6E9T3</accession>
<gene>
    <name evidence="3" type="ORF">SAMN06297468_0018</name>
</gene>
<sequence length="385" mass="42227">MPAFPRLLIACSALLLGSGNGLAQTDSTGSTGSNATTTLAKLEQFDAFAREYRLRHSVLSMSYAIVKDGEIIASEGIGWQDHDAEERTTKDTSYLVASITKTFTAATLLGMDADGLIDLDDDFTKLSDWESRCEWLSTSGNIFGGGKALDDGYTPPPIDCSASLTLRQVLQMRVLGQPGSNFLYNPIVYGRLSNWVEEQTGTTFDVWVRRYVIDKAGLQNIAAGWRDGQGGDALRMLAPPFRHAPEQPDNLDPSVLPNPEMNGSSGIIASAHSLAEYSIALDEGRILKPELLDQMWTPPTDGDGSRASYAYGWWSQEWNGKRLVWHGGWWPDAYAGFLLKVPEENLTLVAYGNTDGLHWGNRLQVAEIQKSPLALKFLELFAASK</sequence>
<reference evidence="4" key="1">
    <citation type="submission" date="2017-04" db="EMBL/GenBank/DDBJ databases">
        <authorList>
            <person name="Varghese N."/>
            <person name="Submissions S."/>
        </authorList>
    </citation>
    <scope>NUCLEOTIDE SEQUENCE [LARGE SCALE GENOMIC DNA]</scope>
</reference>
<dbReference type="Gene3D" id="3.40.710.10">
    <property type="entry name" value="DD-peptidase/beta-lactamase superfamily"/>
    <property type="match status" value="1"/>
</dbReference>
<feature type="signal peptide" evidence="1">
    <location>
        <begin position="1"/>
        <end position="23"/>
    </location>
</feature>
<dbReference type="InterPro" id="IPR050491">
    <property type="entry name" value="AmpC-like"/>
</dbReference>
<dbReference type="InterPro" id="IPR001466">
    <property type="entry name" value="Beta-lactam-related"/>
</dbReference>
<keyword evidence="4" id="KW-1185">Reference proteome</keyword>